<dbReference type="NCBIfam" id="TIGR03423">
    <property type="entry name" value="pbp2_mrdA"/>
    <property type="match status" value="1"/>
</dbReference>
<evidence type="ECO:0000259" key="16">
    <source>
        <dbReference type="Pfam" id="PF00905"/>
    </source>
</evidence>
<evidence type="ECO:0000256" key="7">
    <source>
        <dbReference type="ARBA" id="ARBA00022692"/>
    </source>
</evidence>
<dbReference type="GO" id="GO:0071972">
    <property type="term" value="F:peptidoglycan L,D-transpeptidase activity"/>
    <property type="evidence" value="ECO:0007669"/>
    <property type="project" value="TreeGrafter"/>
</dbReference>
<name>A0A6J4LN77_9ACTN</name>
<comment type="subcellular location">
    <subcellularLocation>
        <location evidence="2">Cell membrane</location>
    </subcellularLocation>
    <subcellularLocation>
        <location evidence="1">Membrane</location>
        <topology evidence="1">Single-pass membrane protein</topology>
    </subcellularLocation>
</comment>
<evidence type="ECO:0000256" key="3">
    <source>
        <dbReference type="ARBA" id="ARBA00007171"/>
    </source>
</evidence>
<dbReference type="GO" id="GO:0071555">
    <property type="term" value="P:cell wall organization"/>
    <property type="evidence" value="ECO:0007669"/>
    <property type="project" value="UniProtKB-KW"/>
</dbReference>
<keyword evidence="18" id="KW-0121">Carboxypeptidase</keyword>
<evidence type="ECO:0000256" key="10">
    <source>
        <dbReference type="ARBA" id="ARBA00022984"/>
    </source>
</evidence>
<gene>
    <name evidence="18" type="ORF">AVDCRST_MAG36-1236</name>
</gene>
<dbReference type="InterPro" id="IPR050515">
    <property type="entry name" value="Beta-lactam/transpept"/>
</dbReference>
<feature type="region of interest" description="Disordered" evidence="14">
    <location>
        <begin position="698"/>
        <end position="724"/>
    </location>
</feature>
<dbReference type="GO" id="GO:0006508">
    <property type="term" value="P:proteolysis"/>
    <property type="evidence" value="ECO:0007669"/>
    <property type="project" value="UniProtKB-KW"/>
</dbReference>
<feature type="domain" description="Penicillin-binding protein dimerisation" evidence="17">
    <location>
        <begin position="65"/>
        <end position="254"/>
    </location>
</feature>
<dbReference type="InterPro" id="IPR005311">
    <property type="entry name" value="PBP_dimer"/>
</dbReference>
<keyword evidence="10" id="KW-0573">Peptidoglycan synthesis</keyword>
<evidence type="ECO:0000256" key="6">
    <source>
        <dbReference type="ARBA" id="ARBA00022670"/>
    </source>
</evidence>
<evidence type="ECO:0000256" key="15">
    <source>
        <dbReference type="SAM" id="Phobius"/>
    </source>
</evidence>
<evidence type="ECO:0000256" key="4">
    <source>
        <dbReference type="ARBA" id="ARBA00022475"/>
    </source>
</evidence>
<evidence type="ECO:0000256" key="12">
    <source>
        <dbReference type="ARBA" id="ARBA00023136"/>
    </source>
</evidence>
<keyword evidence="13" id="KW-0961">Cell wall biogenesis/degradation</keyword>
<dbReference type="EC" id="3.4.16.4" evidence="18"/>
<evidence type="ECO:0000259" key="17">
    <source>
        <dbReference type="Pfam" id="PF03717"/>
    </source>
</evidence>
<evidence type="ECO:0000313" key="18">
    <source>
        <dbReference type="EMBL" id="CAA9337378.1"/>
    </source>
</evidence>
<evidence type="ECO:0000256" key="11">
    <source>
        <dbReference type="ARBA" id="ARBA00022989"/>
    </source>
</evidence>
<evidence type="ECO:0000256" key="1">
    <source>
        <dbReference type="ARBA" id="ARBA00004167"/>
    </source>
</evidence>
<dbReference type="Gene3D" id="3.90.1310.10">
    <property type="entry name" value="Penicillin-binding protein 2a (Domain 2)"/>
    <property type="match status" value="1"/>
</dbReference>
<keyword evidence="6" id="KW-0645">Protease</keyword>
<dbReference type="Gene3D" id="3.40.710.10">
    <property type="entry name" value="DD-peptidase/beta-lactamase superfamily"/>
    <property type="match status" value="1"/>
</dbReference>
<dbReference type="GO" id="GO:0009002">
    <property type="term" value="F:serine-type D-Ala-D-Ala carboxypeptidase activity"/>
    <property type="evidence" value="ECO:0007669"/>
    <property type="project" value="UniProtKB-EC"/>
</dbReference>
<dbReference type="InterPro" id="IPR001460">
    <property type="entry name" value="PCN-bd_Tpept"/>
</dbReference>
<dbReference type="Pfam" id="PF00905">
    <property type="entry name" value="Transpeptidase"/>
    <property type="match status" value="1"/>
</dbReference>
<keyword evidence="11 15" id="KW-1133">Transmembrane helix</keyword>
<dbReference type="SUPFAM" id="SSF56601">
    <property type="entry name" value="beta-lactamase/transpeptidase-like"/>
    <property type="match status" value="1"/>
</dbReference>
<evidence type="ECO:0000256" key="9">
    <source>
        <dbReference type="ARBA" id="ARBA00022960"/>
    </source>
</evidence>
<organism evidence="18">
    <name type="scientific">uncultured Nocardioidaceae bacterium</name>
    <dbReference type="NCBI Taxonomy" id="253824"/>
    <lineage>
        <taxon>Bacteria</taxon>
        <taxon>Bacillati</taxon>
        <taxon>Actinomycetota</taxon>
        <taxon>Actinomycetes</taxon>
        <taxon>Propionibacteriales</taxon>
        <taxon>Nocardioidaceae</taxon>
        <taxon>environmental samples</taxon>
    </lineage>
</organism>
<evidence type="ECO:0000256" key="8">
    <source>
        <dbReference type="ARBA" id="ARBA00022801"/>
    </source>
</evidence>
<dbReference type="EMBL" id="CADCUH010000074">
    <property type="protein sequence ID" value="CAA9337378.1"/>
    <property type="molecule type" value="Genomic_DNA"/>
</dbReference>
<dbReference type="AlphaFoldDB" id="A0A6J4LN77"/>
<feature type="transmembrane region" description="Helical" evidence="15">
    <location>
        <begin position="20"/>
        <end position="42"/>
    </location>
</feature>
<proteinExistence type="inferred from homology"/>
<comment type="similarity">
    <text evidence="3">Belongs to the transpeptidase family.</text>
</comment>
<accession>A0A6J4LN77</accession>
<dbReference type="InterPro" id="IPR012338">
    <property type="entry name" value="Beta-lactam/transpept-like"/>
</dbReference>
<evidence type="ECO:0000256" key="14">
    <source>
        <dbReference type="SAM" id="MobiDB-lite"/>
    </source>
</evidence>
<evidence type="ECO:0000256" key="13">
    <source>
        <dbReference type="ARBA" id="ARBA00023316"/>
    </source>
</evidence>
<dbReference type="GO" id="GO:0008658">
    <property type="term" value="F:penicillin binding"/>
    <property type="evidence" value="ECO:0007669"/>
    <property type="project" value="InterPro"/>
</dbReference>
<evidence type="ECO:0000256" key="5">
    <source>
        <dbReference type="ARBA" id="ARBA00022519"/>
    </source>
</evidence>
<feature type="compositionally biased region" description="Polar residues" evidence="14">
    <location>
        <begin position="713"/>
        <end position="724"/>
    </location>
</feature>
<keyword evidence="8 18" id="KW-0378">Hydrolase</keyword>
<keyword evidence="9" id="KW-0133">Cell shape</keyword>
<keyword evidence="7 15" id="KW-0812">Transmembrane</keyword>
<keyword evidence="12 15" id="KW-0472">Membrane</keyword>
<feature type="domain" description="Penicillin-binding protein transpeptidase" evidence="16">
    <location>
        <begin position="308"/>
        <end position="667"/>
    </location>
</feature>
<reference evidence="18" key="1">
    <citation type="submission" date="2020-02" db="EMBL/GenBank/DDBJ databases">
        <authorList>
            <person name="Meier V. D."/>
        </authorList>
    </citation>
    <scope>NUCLEOTIDE SEQUENCE</scope>
    <source>
        <strain evidence="18">AVDCRST_MAG36</strain>
    </source>
</reference>
<dbReference type="SUPFAM" id="SSF56519">
    <property type="entry name" value="Penicillin binding protein dimerisation domain"/>
    <property type="match status" value="1"/>
</dbReference>
<dbReference type="InterPro" id="IPR017790">
    <property type="entry name" value="Penicillin-binding_protein_2"/>
</dbReference>
<protein>
    <submittedName>
        <fullName evidence="18">Peptidoglycan D,D-transpeptidase MrdA</fullName>
        <ecNumber evidence="18">3.4.16.4</ecNumber>
    </submittedName>
</protein>
<keyword evidence="5" id="KW-0997">Cell inner membrane</keyword>
<dbReference type="GO" id="GO:0008360">
    <property type="term" value="P:regulation of cell shape"/>
    <property type="evidence" value="ECO:0007669"/>
    <property type="project" value="UniProtKB-KW"/>
</dbReference>
<dbReference type="PANTHER" id="PTHR30627">
    <property type="entry name" value="PEPTIDOGLYCAN D,D-TRANSPEPTIDASE"/>
    <property type="match status" value="1"/>
</dbReference>
<keyword evidence="4" id="KW-1003">Cell membrane</keyword>
<dbReference type="PANTHER" id="PTHR30627:SF2">
    <property type="entry name" value="PEPTIDOGLYCAN D,D-TRANSPEPTIDASE MRDA"/>
    <property type="match status" value="1"/>
</dbReference>
<dbReference type="GO" id="GO:0009252">
    <property type="term" value="P:peptidoglycan biosynthetic process"/>
    <property type="evidence" value="ECO:0007669"/>
    <property type="project" value="UniProtKB-KW"/>
</dbReference>
<dbReference type="Pfam" id="PF03717">
    <property type="entry name" value="PBP_dimer"/>
    <property type="match status" value="1"/>
</dbReference>
<evidence type="ECO:0000256" key="2">
    <source>
        <dbReference type="ARBA" id="ARBA00004236"/>
    </source>
</evidence>
<dbReference type="InterPro" id="IPR036138">
    <property type="entry name" value="PBP_dimer_sf"/>
</dbReference>
<sequence length="724" mass="78170">MTTTTLRAAAGTPTAVKGRLRLAVVQVLVIALLLTLFARLWYLQVLTGEDYRAQAADQSVREVVVQPARGLIVDDMGRPLVANRTSWVVTVDRTMLQRLGDTQQRRLLQRIGRAVGEPWRALRARTLLCGDPAARAGSCWNGSPYQPVPLAEDVAQQTALAIQEQAEDFPAVIVESQTVRDYPAPFGINAAHVLGYLSPITETELDHAEEVGDESVHGASVVGRAGLEKEYDRWLRGFPGSKRVAVDSLGRVVGDSGEVAGEVGDTLVTSIDARVQAVVEQQLEQTVTTARATFDDVTGKNYVADQAAAVVMDTSGRVVSMASYPSYDPNVWVGGIRPDALQRLYSEAAGTPLLSRVTQGQLAPGSTWKPIMSAGALENGYSTATRLDCSSGLQVGNRWFKNYESASYGSIDFAQALQLSCDTFFYRIGLGYWSQYGSDETDVDARDPLVETAKAFGFGKATGVDLPGEATGRIADRRWKLAYWEQMKDYYCEVAEEPGTDFLHVFAREFCVDGYRYRAGDAVNFSIGQGDTMTSPLQLARAYAALANGGTLYHPQVAKAVVDPAGNVVKRFAPRVQGRVPVSRAHLAYIDRALVGTTASGTLAWRFEDFPLEQVPVRSKTGSAEVQGKQSTSWIASYTPDYVVVMMVSQGGTGSGTSGPAVRKIYEALYGVRGSTVRPAAAAIPGVTAPEELPTFAEDGSILPPVTMPSPRLRSQQRTAVVSE</sequence>
<dbReference type="GO" id="GO:0005886">
    <property type="term" value="C:plasma membrane"/>
    <property type="evidence" value="ECO:0007669"/>
    <property type="project" value="UniProtKB-SubCell"/>
</dbReference>